<keyword evidence="2" id="KW-1185">Reference proteome</keyword>
<reference evidence="1" key="1">
    <citation type="submission" date="2022-11" db="EMBL/GenBank/DDBJ databases">
        <title>Genome Resource of Sclerotinia nivalis Strain SnTB1, a Plant Pathogen Isolated from American Ginseng.</title>
        <authorList>
            <person name="Fan S."/>
        </authorList>
    </citation>
    <scope>NUCLEOTIDE SEQUENCE</scope>
    <source>
        <strain evidence="1">SnTB1</strain>
    </source>
</reference>
<proteinExistence type="predicted"/>
<sequence>MYHGGICSLVGGFLLTLTHPNFDQSKSIFANTQNGEVVETMARERGKASYCDYHGLTHNRQFECQEININEGSHIALTGRMFLFGRETVEMSLSGQGEHFVIHRDLTIHSRFFGNQLAPKNVTANDAIIHLRNGAVSQYQTLVSWLYTGNGIKSSMPTKTLFRCWLLGAELEIPASQNHIMDNIRYLLKKDEKNVSRIEEFYESFPRDSLARKFIVHCMHGSSRPIC</sequence>
<dbReference type="Proteomes" id="UP001152300">
    <property type="component" value="Unassembled WGS sequence"/>
</dbReference>
<evidence type="ECO:0000313" key="1">
    <source>
        <dbReference type="EMBL" id="KAJ8068124.1"/>
    </source>
</evidence>
<protein>
    <recommendedName>
        <fullName evidence="3">BTB domain-containing protein</fullName>
    </recommendedName>
</protein>
<organism evidence="1 2">
    <name type="scientific">Sclerotinia nivalis</name>
    <dbReference type="NCBI Taxonomy" id="352851"/>
    <lineage>
        <taxon>Eukaryota</taxon>
        <taxon>Fungi</taxon>
        <taxon>Dikarya</taxon>
        <taxon>Ascomycota</taxon>
        <taxon>Pezizomycotina</taxon>
        <taxon>Leotiomycetes</taxon>
        <taxon>Helotiales</taxon>
        <taxon>Sclerotiniaceae</taxon>
        <taxon>Sclerotinia</taxon>
    </lineage>
</organism>
<accession>A0A9X0ATA6</accession>
<evidence type="ECO:0008006" key="3">
    <source>
        <dbReference type="Google" id="ProtNLM"/>
    </source>
</evidence>
<comment type="caution">
    <text evidence="1">The sequence shown here is derived from an EMBL/GenBank/DDBJ whole genome shotgun (WGS) entry which is preliminary data.</text>
</comment>
<name>A0A9X0ATA6_9HELO</name>
<evidence type="ECO:0000313" key="2">
    <source>
        <dbReference type="Proteomes" id="UP001152300"/>
    </source>
</evidence>
<dbReference type="EMBL" id="JAPEIS010000003">
    <property type="protein sequence ID" value="KAJ8068124.1"/>
    <property type="molecule type" value="Genomic_DNA"/>
</dbReference>
<dbReference type="AlphaFoldDB" id="A0A9X0ATA6"/>
<gene>
    <name evidence="1" type="ORF">OCU04_003695</name>
</gene>